<dbReference type="STRING" id="205917.A0A4Y9YZC3"/>
<feature type="compositionally biased region" description="Low complexity" evidence="1">
    <location>
        <begin position="402"/>
        <end position="416"/>
    </location>
</feature>
<feature type="region of interest" description="Disordered" evidence="1">
    <location>
        <begin position="400"/>
        <end position="445"/>
    </location>
</feature>
<proteinExistence type="predicted"/>
<dbReference type="AlphaFoldDB" id="A0A4Y9YZC3"/>
<organism evidence="2 3">
    <name type="scientific">Dentipellis fragilis</name>
    <dbReference type="NCBI Taxonomy" id="205917"/>
    <lineage>
        <taxon>Eukaryota</taxon>
        <taxon>Fungi</taxon>
        <taxon>Dikarya</taxon>
        <taxon>Basidiomycota</taxon>
        <taxon>Agaricomycotina</taxon>
        <taxon>Agaricomycetes</taxon>
        <taxon>Russulales</taxon>
        <taxon>Hericiaceae</taxon>
        <taxon>Dentipellis</taxon>
    </lineage>
</organism>
<sequence length="445" mass="50033">MDLHATFREHCWTLVPEVRTLKDIISKLLRCKSVGINRPWYHIFPPASSPCKLELIAFTLNVPIIRSDILLGNFSRPYMHLPPYRNLPLSPPPGVHPYFVITAAWAAFTANEKTLALKDPEGQPIATYALLKTIMGLWDELALLPMEVAAPPPTATSHPAEGQRTASEREAQPGSTSGTKRKRTEDYDTALASNRLLTAMTHRDEPACLITNDCGPPQALTKVCITEICDPSEDLGEAWGLLNAADHEMDENTITLRKDWHATFADFCWTLVPRKNILQALVISLLEHRKKGVNGQWDAVCRRKRRFHYIFVPFKLGNLTILRDRDPKKRSASGMYSSPYDNFPEIASSTLHPYFVVFSAWAAFRANEDILKLDQVETYALLKTIVDLWHELAKLPWDSTADPEAPAQQAEALAEDTNVSSRDKRAAANDVKVESASKKRRTNDQ</sequence>
<reference evidence="2 3" key="1">
    <citation type="submission" date="2019-02" db="EMBL/GenBank/DDBJ databases">
        <title>Genome sequencing of the rare red list fungi Dentipellis fragilis.</title>
        <authorList>
            <person name="Buettner E."/>
            <person name="Kellner H."/>
        </authorList>
    </citation>
    <scope>NUCLEOTIDE SEQUENCE [LARGE SCALE GENOMIC DNA]</scope>
    <source>
        <strain evidence="2 3">DSM 105465</strain>
    </source>
</reference>
<accession>A0A4Y9YZC3</accession>
<gene>
    <name evidence="2" type="ORF">EVG20_g3852</name>
</gene>
<dbReference type="EMBL" id="SEOQ01000183">
    <property type="protein sequence ID" value="TFY67724.1"/>
    <property type="molecule type" value="Genomic_DNA"/>
</dbReference>
<feature type="region of interest" description="Disordered" evidence="1">
    <location>
        <begin position="150"/>
        <end position="185"/>
    </location>
</feature>
<evidence type="ECO:0000313" key="3">
    <source>
        <dbReference type="Proteomes" id="UP000298327"/>
    </source>
</evidence>
<comment type="caution">
    <text evidence="2">The sequence shown here is derived from an EMBL/GenBank/DDBJ whole genome shotgun (WGS) entry which is preliminary data.</text>
</comment>
<feature type="compositionally biased region" description="Basic and acidic residues" evidence="1">
    <location>
        <begin position="421"/>
        <end position="445"/>
    </location>
</feature>
<protein>
    <recommendedName>
        <fullName evidence="4">HNH nuclease domain-containing protein</fullName>
    </recommendedName>
</protein>
<evidence type="ECO:0008006" key="4">
    <source>
        <dbReference type="Google" id="ProtNLM"/>
    </source>
</evidence>
<name>A0A4Y9YZC3_9AGAM</name>
<keyword evidence="3" id="KW-1185">Reference proteome</keyword>
<dbReference type="Proteomes" id="UP000298327">
    <property type="component" value="Unassembled WGS sequence"/>
</dbReference>
<evidence type="ECO:0000256" key="1">
    <source>
        <dbReference type="SAM" id="MobiDB-lite"/>
    </source>
</evidence>
<evidence type="ECO:0000313" key="2">
    <source>
        <dbReference type="EMBL" id="TFY67724.1"/>
    </source>
</evidence>